<dbReference type="GO" id="GO:0033104">
    <property type="term" value="C:type VI protein secretion system complex"/>
    <property type="evidence" value="ECO:0007669"/>
    <property type="project" value="InterPro"/>
</dbReference>
<organism evidence="1 2">
    <name type="scientific">Spirosoma montaniterrae</name>
    <dbReference type="NCBI Taxonomy" id="1178516"/>
    <lineage>
        <taxon>Bacteria</taxon>
        <taxon>Pseudomonadati</taxon>
        <taxon>Bacteroidota</taxon>
        <taxon>Cytophagia</taxon>
        <taxon>Cytophagales</taxon>
        <taxon>Cytophagaceae</taxon>
        <taxon>Spirosoma</taxon>
    </lineage>
</organism>
<keyword evidence="2" id="KW-1185">Reference proteome</keyword>
<name>A0A1P9WYS9_9BACT</name>
<reference evidence="1 2" key="1">
    <citation type="submission" date="2016-01" db="EMBL/GenBank/DDBJ databases">
        <authorList>
            <person name="Oliw E.H."/>
        </authorList>
    </citation>
    <scope>NUCLEOTIDE SEQUENCE [LARGE SCALE GENOMIC DNA]</scope>
    <source>
        <strain evidence="1 2">DY10</strain>
    </source>
</reference>
<dbReference type="KEGG" id="smon:AWR27_15125"/>
<evidence type="ECO:0008006" key="3">
    <source>
        <dbReference type="Google" id="ProtNLM"/>
    </source>
</evidence>
<proteinExistence type="predicted"/>
<dbReference type="STRING" id="1178516.AWR27_15125"/>
<evidence type="ECO:0000313" key="1">
    <source>
        <dbReference type="EMBL" id="AQG80537.1"/>
    </source>
</evidence>
<accession>A0A1P9WYS9</accession>
<gene>
    <name evidence="1" type="ORF">AWR27_15125</name>
</gene>
<dbReference type="InterPro" id="IPR041408">
    <property type="entry name" value="Hcp_Tssd"/>
</dbReference>
<evidence type="ECO:0000313" key="2">
    <source>
        <dbReference type="Proteomes" id="UP000187941"/>
    </source>
</evidence>
<dbReference type="Proteomes" id="UP000187941">
    <property type="component" value="Chromosome"/>
</dbReference>
<dbReference type="Pfam" id="PF17642">
    <property type="entry name" value="TssD"/>
    <property type="match status" value="1"/>
</dbReference>
<dbReference type="OrthoDB" id="955509at2"/>
<dbReference type="RefSeq" id="WP_077131964.1">
    <property type="nucleotide sequence ID" value="NZ_CP014263.1"/>
</dbReference>
<dbReference type="AlphaFoldDB" id="A0A1P9WYS9"/>
<sequence length="131" mass="14557">MAFKATLKLDQTEYRLLHCSFSLGQNTDYTTGKPTSDVMGGQINAEFESTKDTDAFKLMINPNAKFKGTIKFFKQDEDSPMKELEFEDAFLTGYSESMDARSNAPMSTSVVISARKLSVGGASHENKWAAY</sequence>
<dbReference type="EMBL" id="CP014263">
    <property type="protein sequence ID" value="AQG80537.1"/>
    <property type="molecule type" value="Genomic_DNA"/>
</dbReference>
<protein>
    <recommendedName>
        <fullName evidence="3">Type VI secretion system needle protein Hcp</fullName>
    </recommendedName>
</protein>